<dbReference type="InterPro" id="IPR038737">
    <property type="entry name" value="SF3b_su1-like"/>
</dbReference>
<keyword evidence="5" id="KW-0677">Repeat</keyword>
<dbReference type="GO" id="GO:0000245">
    <property type="term" value="P:spliceosomal complex assembly"/>
    <property type="evidence" value="ECO:0007669"/>
    <property type="project" value="InterPro"/>
</dbReference>
<dbReference type="InterPro" id="IPR054573">
    <property type="entry name" value="PP2A/SF3B1-like_HEAT"/>
</dbReference>
<dbReference type="SUPFAM" id="SSF48371">
    <property type="entry name" value="ARM repeat"/>
    <property type="match status" value="1"/>
</dbReference>
<dbReference type="Pfam" id="PF22646">
    <property type="entry name" value="PPP2R1A-like_HEAT"/>
    <property type="match status" value="1"/>
</dbReference>
<dbReference type="STRING" id="39946.A2X0V2"/>
<evidence type="ECO:0000259" key="8">
    <source>
        <dbReference type="Pfam" id="PF22646"/>
    </source>
</evidence>
<dbReference type="AlphaFoldDB" id="A2X0V2"/>
<evidence type="ECO:0000313" key="10">
    <source>
        <dbReference type="Proteomes" id="UP000007015"/>
    </source>
</evidence>
<name>A2X0V2_ORYSI</name>
<comment type="subcellular location">
    <subcellularLocation>
        <location evidence="1">Nucleus</location>
    </subcellularLocation>
</comment>
<dbReference type="Gramene" id="BGIOSGA007527-TA">
    <property type="protein sequence ID" value="BGIOSGA007527-PA"/>
    <property type="gene ID" value="BGIOSGA007527"/>
</dbReference>
<keyword evidence="7" id="KW-0539">Nucleus</keyword>
<keyword evidence="6" id="KW-0508">mRNA splicing</keyword>
<dbReference type="InterPro" id="IPR011989">
    <property type="entry name" value="ARM-like"/>
</dbReference>
<dbReference type="InterPro" id="IPR016024">
    <property type="entry name" value="ARM-type_fold"/>
</dbReference>
<dbReference type="GO" id="GO:0003729">
    <property type="term" value="F:mRNA binding"/>
    <property type="evidence" value="ECO:0007669"/>
    <property type="project" value="InterPro"/>
</dbReference>
<evidence type="ECO:0000256" key="1">
    <source>
        <dbReference type="ARBA" id="ARBA00004123"/>
    </source>
</evidence>
<evidence type="ECO:0000256" key="2">
    <source>
        <dbReference type="ARBA" id="ARBA00005754"/>
    </source>
</evidence>
<dbReference type="GO" id="GO:0005681">
    <property type="term" value="C:spliceosomal complex"/>
    <property type="evidence" value="ECO:0007669"/>
    <property type="project" value="UniProtKB-KW"/>
</dbReference>
<dbReference type="Proteomes" id="UP000007015">
    <property type="component" value="Chromosome 2"/>
</dbReference>
<reference evidence="9 10" key="1">
    <citation type="journal article" date="2005" name="PLoS Biol.">
        <title>The genomes of Oryza sativa: a history of duplications.</title>
        <authorList>
            <person name="Yu J."/>
            <person name="Wang J."/>
            <person name="Lin W."/>
            <person name="Li S."/>
            <person name="Li H."/>
            <person name="Zhou J."/>
            <person name="Ni P."/>
            <person name="Dong W."/>
            <person name="Hu S."/>
            <person name="Zeng C."/>
            <person name="Zhang J."/>
            <person name="Zhang Y."/>
            <person name="Li R."/>
            <person name="Xu Z."/>
            <person name="Li S."/>
            <person name="Li X."/>
            <person name="Zheng H."/>
            <person name="Cong L."/>
            <person name="Lin L."/>
            <person name="Yin J."/>
            <person name="Geng J."/>
            <person name="Li G."/>
            <person name="Shi J."/>
            <person name="Liu J."/>
            <person name="Lv H."/>
            <person name="Li J."/>
            <person name="Wang J."/>
            <person name="Deng Y."/>
            <person name="Ran L."/>
            <person name="Shi X."/>
            <person name="Wang X."/>
            <person name="Wu Q."/>
            <person name="Li C."/>
            <person name="Ren X."/>
            <person name="Wang J."/>
            <person name="Wang X."/>
            <person name="Li D."/>
            <person name="Liu D."/>
            <person name="Zhang X."/>
            <person name="Ji Z."/>
            <person name="Zhao W."/>
            <person name="Sun Y."/>
            <person name="Zhang Z."/>
            <person name="Bao J."/>
            <person name="Han Y."/>
            <person name="Dong L."/>
            <person name="Ji J."/>
            <person name="Chen P."/>
            <person name="Wu S."/>
            <person name="Liu J."/>
            <person name="Xiao Y."/>
            <person name="Bu D."/>
            <person name="Tan J."/>
            <person name="Yang L."/>
            <person name="Ye C."/>
            <person name="Zhang J."/>
            <person name="Xu J."/>
            <person name="Zhou Y."/>
            <person name="Yu Y."/>
            <person name="Zhang B."/>
            <person name="Zhuang S."/>
            <person name="Wei H."/>
            <person name="Liu B."/>
            <person name="Lei M."/>
            <person name="Yu H."/>
            <person name="Li Y."/>
            <person name="Xu H."/>
            <person name="Wei S."/>
            <person name="He X."/>
            <person name="Fang L."/>
            <person name="Zhang Z."/>
            <person name="Zhang Y."/>
            <person name="Huang X."/>
            <person name="Su Z."/>
            <person name="Tong W."/>
            <person name="Li J."/>
            <person name="Tong Z."/>
            <person name="Li S."/>
            <person name="Ye J."/>
            <person name="Wang L."/>
            <person name="Fang L."/>
            <person name="Lei T."/>
            <person name="Chen C."/>
            <person name="Chen H."/>
            <person name="Xu Z."/>
            <person name="Li H."/>
            <person name="Huang H."/>
            <person name="Zhang F."/>
            <person name="Xu H."/>
            <person name="Li N."/>
            <person name="Zhao C."/>
            <person name="Li S."/>
            <person name="Dong L."/>
            <person name="Huang Y."/>
            <person name="Li L."/>
            <person name="Xi Y."/>
            <person name="Qi Q."/>
            <person name="Li W."/>
            <person name="Zhang B."/>
            <person name="Hu W."/>
            <person name="Zhang Y."/>
            <person name="Tian X."/>
            <person name="Jiao Y."/>
            <person name="Liang X."/>
            <person name="Jin J."/>
            <person name="Gao L."/>
            <person name="Zheng W."/>
            <person name="Hao B."/>
            <person name="Liu S."/>
            <person name="Wang W."/>
            <person name="Yuan L."/>
            <person name="Cao M."/>
            <person name="McDermott J."/>
            <person name="Samudrala R."/>
            <person name="Wang J."/>
            <person name="Wong G.K."/>
            <person name="Yang H."/>
        </authorList>
    </citation>
    <scope>NUCLEOTIDE SEQUENCE [LARGE SCALE GENOMIC DNA]</scope>
    <source>
        <strain evidence="10">cv. 93-11</strain>
    </source>
</reference>
<sequence length="249" mass="27733">MRICFELLEMLKAHKKGIRRATVNTFGYIAKAIGPQDVLATLLNNLKVQERQNRVCTTVAIAIVAETCSPFTVLPALMNEYRVPELNVQNGVLKSLSFLFEYIGEMGKDYIYAVTPLLEDALMDRDLVHRQTAASAVKHMALGVAGLGCEDALVHLLNYVWPNIFETSPHVINAVMEAIEGMRVALGPAVILNYCLQGLFHPARKVREVYWKIYNSLYIGAQDALVAAYPALDDDGDNIYSRPELAMFV</sequence>
<evidence type="ECO:0000256" key="6">
    <source>
        <dbReference type="ARBA" id="ARBA00023187"/>
    </source>
</evidence>
<evidence type="ECO:0000313" key="9">
    <source>
        <dbReference type="EMBL" id="EAY84462.1"/>
    </source>
</evidence>
<gene>
    <name evidence="9" type="ORF">OsI_05837</name>
</gene>
<protein>
    <recommendedName>
        <fullName evidence="8">Phosphatase PP2A regulatory subunit A/Splicing factor 3B subunit 1-like HEAT repeat domain-containing protein</fullName>
    </recommendedName>
</protein>
<comment type="similarity">
    <text evidence="2">Belongs to the SF3B1 family.</text>
</comment>
<dbReference type="EMBL" id="CM000127">
    <property type="protein sequence ID" value="EAY84462.1"/>
    <property type="molecule type" value="Genomic_DNA"/>
</dbReference>
<keyword evidence="3" id="KW-0507">mRNA processing</keyword>
<keyword evidence="4" id="KW-0747">Spliceosome</keyword>
<dbReference type="HOGENOM" id="CLU_080516_1_0_1"/>
<evidence type="ECO:0000256" key="7">
    <source>
        <dbReference type="ARBA" id="ARBA00023242"/>
    </source>
</evidence>
<organism evidence="9 10">
    <name type="scientific">Oryza sativa subsp. indica</name>
    <name type="common">Rice</name>
    <dbReference type="NCBI Taxonomy" id="39946"/>
    <lineage>
        <taxon>Eukaryota</taxon>
        <taxon>Viridiplantae</taxon>
        <taxon>Streptophyta</taxon>
        <taxon>Embryophyta</taxon>
        <taxon>Tracheophyta</taxon>
        <taxon>Spermatophyta</taxon>
        <taxon>Magnoliopsida</taxon>
        <taxon>Liliopsida</taxon>
        <taxon>Poales</taxon>
        <taxon>Poaceae</taxon>
        <taxon>BOP clade</taxon>
        <taxon>Oryzoideae</taxon>
        <taxon>Oryzeae</taxon>
        <taxon>Oryzinae</taxon>
        <taxon>Oryza</taxon>
        <taxon>Oryza sativa</taxon>
    </lineage>
</organism>
<evidence type="ECO:0000256" key="4">
    <source>
        <dbReference type="ARBA" id="ARBA00022728"/>
    </source>
</evidence>
<dbReference type="PANTHER" id="PTHR12097">
    <property type="entry name" value="SPLICING FACTOR 3B, SUBUNIT 1-RELATED"/>
    <property type="match status" value="1"/>
</dbReference>
<feature type="domain" description="Phosphatase PP2A regulatory subunit A/Splicing factor 3B subunit 1-like HEAT repeat" evidence="8">
    <location>
        <begin position="31"/>
        <end position="103"/>
    </location>
</feature>
<dbReference type="Gene3D" id="1.25.10.10">
    <property type="entry name" value="Leucine-rich Repeat Variant"/>
    <property type="match status" value="1"/>
</dbReference>
<keyword evidence="10" id="KW-1185">Reference proteome</keyword>
<evidence type="ECO:0000256" key="3">
    <source>
        <dbReference type="ARBA" id="ARBA00022664"/>
    </source>
</evidence>
<dbReference type="FunFam" id="1.25.10.10:FF:000088">
    <property type="entry name" value="Splicing factor 3b, subunit 1"/>
    <property type="match status" value="1"/>
</dbReference>
<accession>A2X0V2</accession>
<proteinExistence type="inferred from homology"/>
<evidence type="ECO:0000256" key="5">
    <source>
        <dbReference type="ARBA" id="ARBA00022737"/>
    </source>
</evidence>